<evidence type="ECO:0000256" key="1">
    <source>
        <dbReference type="SAM" id="MobiDB-lite"/>
    </source>
</evidence>
<gene>
    <name evidence="3" type="ORF">ACFO3F_13470</name>
</gene>
<sequence length="134" mass="13813">MTETQRTPAGDANLPVDSARKAMSVRRVFGEAYQADGATIIPVAKVMGFSGMGFGGGALGTPSTEPASEPAGGEGSGGGGGFAVRTRPLGVYVVRGDRVRWQPSIDVNRAIIGGQAVGAIAVVSLSWALRRRRR</sequence>
<keyword evidence="2" id="KW-0472">Membrane</keyword>
<keyword evidence="2" id="KW-0812">Transmembrane</keyword>
<comment type="caution">
    <text evidence="3">The sequence shown here is derived from an EMBL/GenBank/DDBJ whole genome shotgun (WGS) entry which is preliminary data.</text>
</comment>
<feature type="compositionally biased region" description="Gly residues" evidence="1">
    <location>
        <begin position="72"/>
        <end position="82"/>
    </location>
</feature>
<dbReference type="Proteomes" id="UP001595955">
    <property type="component" value="Unassembled WGS sequence"/>
</dbReference>
<keyword evidence="2" id="KW-1133">Transmembrane helix</keyword>
<dbReference type="InterPro" id="IPR014229">
    <property type="entry name" value="Spore_YtfJ"/>
</dbReference>
<feature type="region of interest" description="Disordered" evidence="1">
    <location>
        <begin position="57"/>
        <end position="82"/>
    </location>
</feature>
<name>A0ABV9DE74_9MICO</name>
<evidence type="ECO:0000256" key="2">
    <source>
        <dbReference type="SAM" id="Phobius"/>
    </source>
</evidence>
<proteinExistence type="predicted"/>
<dbReference type="RefSeq" id="WP_122825071.1">
    <property type="nucleotide sequence ID" value="NZ_CP033325.1"/>
</dbReference>
<dbReference type="Pfam" id="PF09579">
    <property type="entry name" value="Spore_YtfJ"/>
    <property type="match status" value="1"/>
</dbReference>
<feature type="transmembrane region" description="Helical" evidence="2">
    <location>
        <begin position="110"/>
        <end position="129"/>
    </location>
</feature>
<keyword evidence="4" id="KW-1185">Reference proteome</keyword>
<dbReference type="EMBL" id="JBHSGF010000010">
    <property type="protein sequence ID" value="MFC4556260.1"/>
    <property type="molecule type" value="Genomic_DNA"/>
</dbReference>
<protein>
    <submittedName>
        <fullName evidence="3">Spore germination protein GerW family protein</fullName>
    </submittedName>
</protein>
<reference evidence="4" key="1">
    <citation type="journal article" date="2019" name="Int. J. Syst. Evol. Microbiol.">
        <title>The Global Catalogue of Microorganisms (GCM) 10K type strain sequencing project: providing services to taxonomists for standard genome sequencing and annotation.</title>
        <authorList>
            <consortium name="The Broad Institute Genomics Platform"/>
            <consortium name="The Broad Institute Genome Sequencing Center for Infectious Disease"/>
            <person name="Wu L."/>
            <person name="Ma J."/>
        </authorList>
    </citation>
    <scope>NUCLEOTIDE SEQUENCE [LARGE SCALE GENOMIC DNA]</scope>
    <source>
        <strain evidence="4">JCM 3369</strain>
    </source>
</reference>
<evidence type="ECO:0000313" key="3">
    <source>
        <dbReference type="EMBL" id="MFC4556260.1"/>
    </source>
</evidence>
<accession>A0ABV9DE74</accession>
<evidence type="ECO:0000313" key="4">
    <source>
        <dbReference type="Proteomes" id="UP001595955"/>
    </source>
</evidence>
<organism evidence="3 4">
    <name type="scientific">Georgenia faecalis</name>
    <dbReference type="NCBI Taxonomy" id="2483799"/>
    <lineage>
        <taxon>Bacteria</taxon>
        <taxon>Bacillati</taxon>
        <taxon>Actinomycetota</taxon>
        <taxon>Actinomycetes</taxon>
        <taxon>Micrococcales</taxon>
        <taxon>Bogoriellaceae</taxon>
        <taxon>Georgenia</taxon>
    </lineage>
</organism>